<evidence type="ECO:0000313" key="3">
    <source>
        <dbReference type="EMBL" id="JAI19876.1"/>
    </source>
</evidence>
<gene>
    <name evidence="3" type="primary">PDAP1</name>
    <name evidence="3" type="ORF">c0_g5_i1</name>
</gene>
<feature type="compositionally biased region" description="Basic and acidic residues" evidence="1">
    <location>
        <begin position="115"/>
        <end position="136"/>
    </location>
</feature>
<feature type="compositionally biased region" description="Basic and acidic residues" evidence="1">
    <location>
        <begin position="170"/>
        <end position="187"/>
    </location>
</feature>
<dbReference type="AlphaFoldDB" id="A0A0K8U031"/>
<dbReference type="InterPro" id="IPR039876">
    <property type="entry name" value="HAP28"/>
</dbReference>
<feature type="compositionally biased region" description="Basic residues" evidence="1">
    <location>
        <begin position="1"/>
        <end position="15"/>
    </location>
</feature>
<name>A0A0K8U031_BACLA</name>
<feature type="compositionally biased region" description="Basic residues" evidence="1">
    <location>
        <begin position="51"/>
        <end position="61"/>
    </location>
</feature>
<dbReference type="Pfam" id="PF10252">
    <property type="entry name" value="PP28"/>
    <property type="match status" value="1"/>
</dbReference>
<dbReference type="PANTHER" id="PTHR22055">
    <property type="entry name" value="28 KDA HEAT- AND ACID-STABLE PHOSPHOPROTEIN PDGF-ASSOCIATED PROTEIN"/>
    <property type="match status" value="1"/>
</dbReference>
<evidence type="ECO:0000256" key="1">
    <source>
        <dbReference type="SAM" id="MobiDB-lite"/>
    </source>
</evidence>
<proteinExistence type="predicted"/>
<feature type="region of interest" description="Disordered" evidence="1">
    <location>
        <begin position="170"/>
        <end position="193"/>
    </location>
</feature>
<organism evidence="3">
    <name type="scientific">Bactrocera latifrons</name>
    <name type="common">Malaysian fruit fly</name>
    <name type="synonym">Chaetodacus latifrons</name>
    <dbReference type="NCBI Taxonomy" id="174628"/>
    <lineage>
        <taxon>Eukaryota</taxon>
        <taxon>Metazoa</taxon>
        <taxon>Ecdysozoa</taxon>
        <taxon>Arthropoda</taxon>
        <taxon>Hexapoda</taxon>
        <taxon>Insecta</taxon>
        <taxon>Pterygota</taxon>
        <taxon>Neoptera</taxon>
        <taxon>Endopterygota</taxon>
        <taxon>Diptera</taxon>
        <taxon>Brachycera</taxon>
        <taxon>Muscomorpha</taxon>
        <taxon>Tephritoidea</taxon>
        <taxon>Tephritidae</taxon>
        <taxon>Bactrocera</taxon>
        <taxon>Bactrocera</taxon>
    </lineage>
</organism>
<reference evidence="3" key="1">
    <citation type="submission" date="2015-06" db="EMBL/GenBank/DDBJ databases">
        <authorList>
            <person name="Hoefler B.C."/>
            <person name="Straight P.D."/>
        </authorList>
    </citation>
    <scope>NUCLEOTIDE SEQUENCE</scope>
</reference>
<feature type="domain" description="Casein kinase substrate phosphoprotein PP28" evidence="2">
    <location>
        <begin position="99"/>
        <end position="182"/>
    </location>
</feature>
<protein>
    <submittedName>
        <fullName evidence="3">Heat-and acid-stable phosphoprotein</fullName>
    </submittedName>
</protein>
<feature type="compositionally biased region" description="Acidic residues" evidence="1">
    <location>
        <begin position="29"/>
        <end position="41"/>
    </location>
</feature>
<dbReference type="InterPro" id="IPR019380">
    <property type="entry name" value="Casein_kinase_sb_PP28"/>
</dbReference>
<feature type="region of interest" description="Disordered" evidence="1">
    <location>
        <begin position="114"/>
        <end position="136"/>
    </location>
</feature>
<sequence length="193" mass="21257">MPRGKYVNHKGRSRHFTSPEELANARDESSEEETESGDESDNAAAGTSRAARAKPKSRAKKTSGGGGSSSEEDSDEESSEEEVDRDARKGVASLIEIENPNRVTKKAVQKMANLKLEETAPSKPELTRREREEIEREKERARYEKLHAAGKTTEAKADLARLALVRHQRAEAAAKREAEKKALDNKKSSGSKA</sequence>
<dbReference type="EMBL" id="GDHF01032438">
    <property type="protein sequence ID" value="JAI19876.1"/>
    <property type="molecule type" value="Transcribed_RNA"/>
</dbReference>
<evidence type="ECO:0000259" key="2">
    <source>
        <dbReference type="Pfam" id="PF10252"/>
    </source>
</evidence>
<dbReference type="OrthoDB" id="21120at2759"/>
<feature type="compositionally biased region" description="Acidic residues" evidence="1">
    <location>
        <begin position="70"/>
        <end position="84"/>
    </location>
</feature>
<feature type="region of interest" description="Disordered" evidence="1">
    <location>
        <begin position="1"/>
        <end position="99"/>
    </location>
</feature>
<accession>A0A0K8U031</accession>
<dbReference type="GeneID" id="108976227"/>